<accession>A0A5M9MJN8</accession>
<dbReference type="EMBL" id="QUQM01000007">
    <property type="protein sequence ID" value="KAA8645624.1"/>
    <property type="molecule type" value="Genomic_DNA"/>
</dbReference>
<keyword evidence="1" id="KW-0489">Methyltransferase</keyword>
<reference evidence="4 5" key="1">
    <citation type="submission" date="2019-08" db="EMBL/GenBank/DDBJ databases">
        <title>The genome sequence of a newly discovered highly antifungal drug resistant Aspergillus species, Aspergillus tanneri NIH 1004.</title>
        <authorList>
            <person name="Mounaud S."/>
            <person name="Singh I."/>
            <person name="Joardar V."/>
            <person name="Pakala S."/>
            <person name="Pakala S."/>
            <person name="Venepally P."/>
            <person name="Chung J.K."/>
            <person name="Losada L."/>
            <person name="Nierman W.C."/>
        </authorList>
    </citation>
    <scope>NUCLEOTIDE SEQUENCE [LARGE SCALE GENOMIC DNA]</scope>
    <source>
        <strain evidence="4 5">NIH1004</strain>
    </source>
</reference>
<evidence type="ECO:0000313" key="4">
    <source>
        <dbReference type="EMBL" id="KAA8645624.1"/>
    </source>
</evidence>
<evidence type="ECO:0000313" key="5">
    <source>
        <dbReference type="Proteomes" id="UP000324241"/>
    </source>
</evidence>
<dbReference type="PANTHER" id="PTHR43861:SF1">
    <property type="entry name" value="TRANS-ACONITATE 2-METHYLTRANSFERASE"/>
    <property type="match status" value="1"/>
</dbReference>
<dbReference type="SUPFAM" id="SSF53335">
    <property type="entry name" value="S-adenosyl-L-methionine-dependent methyltransferases"/>
    <property type="match status" value="1"/>
</dbReference>
<dbReference type="RefSeq" id="XP_033424985.1">
    <property type="nucleotide sequence ID" value="XM_033571670.1"/>
</dbReference>
<dbReference type="VEuPathDB" id="FungiDB:EYZ11_003465"/>
<protein>
    <recommendedName>
        <fullName evidence="3">Methyltransferase domain-containing protein</fullName>
    </recommendedName>
</protein>
<evidence type="ECO:0000256" key="2">
    <source>
        <dbReference type="ARBA" id="ARBA00022679"/>
    </source>
</evidence>
<dbReference type="InterPro" id="IPR029063">
    <property type="entry name" value="SAM-dependent_MTases_sf"/>
</dbReference>
<keyword evidence="2" id="KW-0808">Transferase</keyword>
<sequence>MAQKDWSATQYLKFEDERTLPARDLLARVPLQTPKKIVDLGCGPGNSTAVLADRYPHAHLMGMDSSPDMIQKAKSSLPEIEFSVDDLRSYSPPPSVDLFFSNAVLQWLKRDERMEVVKKLMETQPSGGVFAFQVPDNLTEPSHVAMTEVAAQGPWATNLASVSRDVFQTPQEIYDQLKPISSEVNVFRLEYYHSLENHEAIMQMHLLASIIAAFAINLFHAAPSPYYLDPEAPAGGCWISVLDPVTKYSSGRIHVDGTKSCYVILNDYLGCNDISKPFGIYNETSGYCDSHDGSEPMITPICGGFVWLFGKTHESAPVPPLNWRHRDIAAGDLWFKNSETYVNEQPFKLGKTGCTTYARFAGDKFDRFDQVCGLVESPKKTNSW</sequence>
<dbReference type="AlphaFoldDB" id="A0A5M9MJN8"/>
<dbReference type="Pfam" id="PF13649">
    <property type="entry name" value="Methyltransf_25"/>
    <property type="match status" value="1"/>
</dbReference>
<dbReference type="VEuPathDB" id="FungiDB:EYZ11_003477"/>
<dbReference type="OrthoDB" id="66144at2759"/>
<name>A0A5M9MJN8_9EURO</name>
<dbReference type="Proteomes" id="UP000324241">
    <property type="component" value="Unassembled WGS sequence"/>
</dbReference>
<dbReference type="PANTHER" id="PTHR43861">
    <property type="entry name" value="TRANS-ACONITATE 2-METHYLTRANSFERASE-RELATED"/>
    <property type="match status" value="1"/>
</dbReference>
<organism evidence="4 5">
    <name type="scientific">Aspergillus tanneri</name>
    <dbReference type="NCBI Taxonomy" id="1220188"/>
    <lineage>
        <taxon>Eukaryota</taxon>
        <taxon>Fungi</taxon>
        <taxon>Dikarya</taxon>
        <taxon>Ascomycota</taxon>
        <taxon>Pezizomycotina</taxon>
        <taxon>Eurotiomycetes</taxon>
        <taxon>Eurotiomycetidae</taxon>
        <taxon>Eurotiales</taxon>
        <taxon>Aspergillaceae</taxon>
        <taxon>Aspergillus</taxon>
        <taxon>Aspergillus subgen. Circumdati</taxon>
    </lineage>
</organism>
<dbReference type="InterPro" id="IPR041698">
    <property type="entry name" value="Methyltransf_25"/>
</dbReference>
<dbReference type="Gene3D" id="3.40.50.150">
    <property type="entry name" value="Vaccinia Virus protein VP39"/>
    <property type="match status" value="1"/>
</dbReference>
<dbReference type="GeneID" id="54329745"/>
<dbReference type="GO" id="GO:0008168">
    <property type="term" value="F:methyltransferase activity"/>
    <property type="evidence" value="ECO:0007669"/>
    <property type="project" value="UniProtKB-KW"/>
</dbReference>
<dbReference type="CDD" id="cd02440">
    <property type="entry name" value="AdoMet_MTases"/>
    <property type="match status" value="1"/>
</dbReference>
<comment type="caution">
    <text evidence="4">The sequence shown here is derived from an EMBL/GenBank/DDBJ whole genome shotgun (WGS) entry which is preliminary data.</text>
</comment>
<feature type="domain" description="Methyltransferase" evidence="3">
    <location>
        <begin position="37"/>
        <end position="123"/>
    </location>
</feature>
<proteinExistence type="predicted"/>
<gene>
    <name evidence="4" type="ORF">ATNIH1004_007043</name>
</gene>
<evidence type="ECO:0000259" key="3">
    <source>
        <dbReference type="Pfam" id="PF13649"/>
    </source>
</evidence>
<dbReference type="GO" id="GO:0032259">
    <property type="term" value="P:methylation"/>
    <property type="evidence" value="ECO:0007669"/>
    <property type="project" value="UniProtKB-KW"/>
</dbReference>
<evidence type="ECO:0000256" key="1">
    <source>
        <dbReference type="ARBA" id="ARBA00022603"/>
    </source>
</evidence>